<protein>
    <submittedName>
        <fullName evidence="1">Uncharacterized protein</fullName>
    </submittedName>
</protein>
<organism evidence="1">
    <name type="scientific">marine sediment metagenome</name>
    <dbReference type="NCBI Taxonomy" id="412755"/>
    <lineage>
        <taxon>unclassified sequences</taxon>
        <taxon>metagenomes</taxon>
        <taxon>ecological metagenomes</taxon>
    </lineage>
</organism>
<dbReference type="EMBL" id="LAZR01021644">
    <property type="protein sequence ID" value="KKL84649.1"/>
    <property type="molecule type" value="Genomic_DNA"/>
</dbReference>
<proteinExistence type="predicted"/>
<accession>A0A0F9FE22</accession>
<evidence type="ECO:0000313" key="1">
    <source>
        <dbReference type="EMBL" id="KKL84649.1"/>
    </source>
</evidence>
<comment type="caution">
    <text evidence="1">The sequence shown here is derived from an EMBL/GenBank/DDBJ whole genome shotgun (WGS) entry which is preliminary data.</text>
</comment>
<reference evidence="1" key="1">
    <citation type="journal article" date="2015" name="Nature">
        <title>Complex archaea that bridge the gap between prokaryotes and eukaryotes.</title>
        <authorList>
            <person name="Spang A."/>
            <person name="Saw J.H."/>
            <person name="Jorgensen S.L."/>
            <person name="Zaremba-Niedzwiedzka K."/>
            <person name="Martijn J."/>
            <person name="Lind A.E."/>
            <person name="van Eijk R."/>
            <person name="Schleper C."/>
            <person name="Guy L."/>
            <person name="Ettema T.J."/>
        </authorList>
    </citation>
    <scope>NUCLEOTIDE SEQUENCE</scope>
</reference>
<name>A0A0F9FE22_9ZZZZ</name>
<gene>
    <name evidence="1" type="ORF">LCGC14_1962590</name>
</gene>
<dbReference type="AlphaFoldDB" id="A0A0F9FE22"/>
<sequence>MRDSSGYGFGERDLEWYRKTRKSAERIEKILRRIRILTSVTVSDEDF</sequence>